<dbReference type="SUPFAM" id="SSF55811">
    <property type="entry name" value="Nudix"/>
    <property type="match status" value="1"/>
</dbReference>
<keyword evidence="3" id="KW-1185">Reference proteome</keyword>
<proteinExistence type="predicted"/>
<feature type="domain" description="Nudix hydrolase" evidence="1">
    <location>
        <begin position="15"/>
        <end position="145"/>
    </location>
</feature>
<dbReference type="InterPro" id="IPR000086">
    <property type="entry name" value="NUDIX_hydrolase_dom"/>
</dbReference>
<dbReference type="SUPFAM" id="SSF46785">
    <property type="entry name" value="Winged helix' DNA-binding domain"/>
    <property type="match status" value="1"/>
</dbReference>
<dbReference type="RefSeq" id="WP_147106017.1">
    <property type="nucleotide sequence ID" value="NZ_BJVJ01000017.1"/>
</dbReference>
<dbReference type="InterPro" id="IPR054105">
    <property type="entry name" value="WHD_NrtR"/>
</dbReference>
<dbReference type="PANTHER" id="PTHR43736:SF4">
    <property type="entry name" value="SLR1690 PROTEIN"/>
    <property type="match status" value="1"/>
</dbReference>
<dbReference type="Pfam" id="PF21906">
    <property type="entry name" value="WHD_NrtR"/>
    <property type="match status" value="1"/>
</dbReference>
<dbReference type="CDD" id="cd18873">
    <property type="entry name" value="NUDIX_NadM_like"/>
    <property type="match status" value="1"/>
</dbReference>
<sequence>MPGTTPPLGGRHVATGHEVLAAVLQVRDGRLRVLAWQRGIAPDEGRWALPGGHLRDDEDVEESVRRQLAEKVDLSDVAHVEQLGVFSAPHRVPDARIVATAFLGLVPSDADPAVPDDTAWQPVDALPPTAFDHAAIVDDALDRLRAKLSYTNIGFALAPAEFTVSALREIYAGALGHPVSATNLQRVLTRRGQLEPTGAVSPPGPAGGRPAALFRFTRRTLRVTDAFAVLRPPGEVGRAVVP</sequence>
<dbReference type="Gene3D" id="3.90.79.10">
    <property type="entry name" value="Nucleoside Triphosphate Pyrophosphohydrolase"/>
    <property type="match status" value="1"/>
</dbReference>
<dbReference type="OrthoDB" id="9786141at2"/>
<dbReference type="PROSITE" id="PS51462">
    <property type="entry name" value="NUDIX"/>
    <property type="match status" value="1"/>
</dbReference>
<dbReference type="Gene3D" id="1.10.10.10">
    <property type="entry name" value="Winged helix-like DNA-binding domain superfamily/Winged helix DNA-binding domain"/>
    <property type="match status" value="1"/>
</dbReference>
<reference evidence="2 3" key="1">
    <citation type="submission" date="2019-07" db="EMBL/GenBank/DDBJ databases">
        <title>Whole genome shotgun sequence of Pseudonocardia sulfidoxydans NBRC 16205.</title>
        <authorList>
            <person name="Hosoyama A."/>
            <person name="Uohara A."/>
            <person name="Ohji S."/>
            <person name="Ichikawa N."/>
        </authorList>
    </citation>
    <scope>NUCLEOTIDE SEQUENCE [LARGE SCALE GENOMIC DNA]</scope>
    <source>
        <strain evidence="2 3">NBRC 16205</strain>
    </source>
</reference>
<evidence type="ECO:0000313" key="2">
    <source>
        <dbReference type="EMBL" id="GEL23261.1"/>
    </source>
</evidence>
<dbReference type="PANTHER" id="PTHR43736">
    <property type="entry name" value="ADP-RIBOSE PYROPHOSPHATASE"/>
    <property type="match status" value="1"/>
</dbReference>
<dbReference type="InterPro" id="IPR015797">
    <property type="entry name" value="NUDIX_hydrolase-like_dom_sf"/>
</dbReference>
<organism evidence="2 3">
    <name type="scientific">Pseudonocardia sulfidoxydans NBRC 16205</name>
    <dbReference type="NCBI Taxonomy" id="1223511"/>
    <lineage>
        <taxon>Bacteria</taxon>
        <taxon>Bacillati</taxon>
        <taxon>Actinomycetota</taxon>
        <taxon>Actinomycetes</taxon>
        <taxon>Pseudonocardiales</taxon>
        <taxon>Pseudonocardiaceae</taxon>
        <taxon>Pseudonocardia</taxon>
    </lineage>
</organism>
<dbReference type="InterPro" id="IPR036388">
    <property type="entry name" value="WH-like_DNA-bd_sf"/>
</dbReference>
<dbReference type="Pfam" id="PF00293">
    <property type="entry name" value="NUDIX"/>
    <property type="match status" value="1"/>
</dbReference>
<gene>
    <name evidence="2" type="ORF">PSU4_22150</name>
</gene>
<dbReference type="AlphaFoldDB" id="A0A511DER1"/>
<accession>A0A511DER1</accession>
<evidence type="ECO:0000313" key="3">
    <source>
        <dbReference type="Proteomes" id="UP000321685"/>
    </source>
</evidence>
<evidence type="ECO:0000259" key="1">
    <source>
        <dbReference type="PROSITE" id="PS51462"/>
    </source>
</evidence>
<dbReference type="EMBL" id="BJVJ01000017">
    <property type="protein sequence ID" value="GEL23261.1"/>
    <property type="molecule type" value="Genomic_DNA"/>
</dbReference>
<dbReference type="InterPro" id="IPR036390">
    <property type="entry name" value="WH_DNA-bd_sf"/>
</dbReference>
<protein>
    <recommendedName>
        <fullName evidence="1">Nudix hydrolase domain-containing protein</fullName>
    </recommendedName>
</protein>
<name>A0A511DER1_9PSEU</name>
<dbReference type="Proteomes" id="UP000321685">
    <property type="component" value="Unassembled WGS sequence"/>
</dbReference>
<comment type="caution">
    <text evidence="2">The sequence shown here is derived from an EMBL/GenBank/DDBJ whole genome shotgun (WGS) entry which is preliminary data.</text>
</comment>